<comment type="function">
    <text evidence="8">Phosphorylation of dTMP to form dTDP in both de novo and salvage pathways of dTTP synthesis.</text>
</comment>
<keyword evidence="3 8" id="KW-0545">Nucleotide biosynthesis</keyword>
<organism evidence="10 11">
    <name type="scientific">Candidatus Giovannonibacteria bacterium RIFCSPHIGHO2_12_44_12</name>
    <dbReference type="NCBI Taxonomy" id="1798340"/>
    <lineage>
        <taxon>Bacteria</taxon>
        <taxon>Candidatus Giovannoniibacteriota</taxon>
    </lineage>
</organism>
<evidence type="ECO:0000256" key="3">
    <source>
        <dbReference type="ARBA" id="ARBA00022727"/>
    </source>
</evidence>
<dbReference type="HAMAP" id="MF_00165">
    <property type="entry name" value="Thymidylate_kinase"/>
    <property type="match status" value="1"/>
</dbReference>
<dbReference type="InterPro" id="IPR039430">
    <property type="entry name" value="Thymidylate_kin-like_dom"/>
</dbReference>
<dbReference type="GO" id="GO:0005737">
    <property type="term" value="C:cytoplasm"/>
    <property type="evidence" value="ECO:0007669"/>
    <property type="project" value="TreeGrafter"/>
</dbReference>
<feature type="domain" description="Thymidylate kinase-like" evidence="9">
    <location>
        <begin position="10"/>
        <end position="191"/>
    </location>
</feature>
<proteinExistence type="inferred from homology"/>
<sequence>MKTPLFIAMEGLDGSGESTQADLLKKYFEDRKIKVLLTKEPYIKTKFGKTIRKVLEKKIKIGLRELQDLFTKNREEHLKKLILPSLKKGITVISDRYYFSTFAFGGASGVDIEYLISKNKKFLHPDITFILDVNPKTAISRIEKRRKPKEFFEKLSRLVGTRKFYQTFSKRFKNVYIINGEKSIDEVFKQIKRRLEK</sequence>
<dbReference type="InterPro" id="IPR018094">
    <property type="entry name" value="Thymidylate_kinase"/>
</dbReference>
<dbReference type="SUPFAM" id="SSF52540">
    <property type="entry name" value="P-loop containing nucleoside triphosphate hydrolases"/>
    <property type="match status" value="1"/>
</dbReference>
<evidence type="ECO:0000313" key="10">
    <source>
        <dbReference type="EMBL" id="OGF80423.1"/>
    </source>
</evidence>
<name>A0A1F5WXU0_9BACT</name>
<reference evidence="10 11" key="1">
    <citation type="journal article" date="2016" name="Nat. Commun.">
        <title>Thousands of microbial genomes shed light on interconnected biogeochemical processes in an aquifer system.</title>
        <authorList>
            <person name="Anantharaman K."/>
            <person name="Brown C.T."/>
            <person name="Hug L.A."/>
            <person name="Sharon I."/>
            <person name="Castelle C.J."/>
            <person name="Probst A.J."/>
            <person name="Thomas B.C."/>
            <person name="Singh A."/>
            <person name="Wilkins M.J."/>
            <person name="Karaoz U."/>
            <person name="Brodie E.L."/>
            <person name="Williams K.H."/>
            <person name="Hubbard S.S."/>
            <person name="Banfield J.F."/>
        </authorList>
    </citation>
    <scope>NUCLEOTIDE SEQUENCE [LARGE SCALE GENOMIC DNA]</scope>
</reference>
<dbReference type="EC" id="2.7.4.9" evidence="8"/>
<dbReference type="InterPro" id="IPR027417">
    <property type="entry name" value="P-loop_NTPase"/>
</dbReference>
<keyword evidence="6 8" id="KW-0067">ATP-binding</keyword>
<evidence type="ECO:0000256" key="1">
    <source>
        <dbReference type="ARBA" id="ARBA00009776"/>
    </source>
</evidence>
<dbReference type="GO" id="GO:0004798">
    <property type="term" value="F:dTMP kinase activity"/>
    <property type="evidence" value="ECO:0007669"/>
    <property type="project" value="UniProtKB-UniRule"/>
</dbReference>
<comment type="similarity">
    <text evidence="1 8">Belongs to the thymidylate kinase family.</text>
</comment>
<dbReference type="EMBL" id="MFHS01000047">
    <property type="protein sequence ID" value="OGF80423.1"/>
    <property type="molecule type" value="Genomic_DNA"/>
</dbReference>
<dbReference type="GO" id="GO:0006233">
    <property type="term" value="P:dTDP biosynthetic process"/>
    <property type="evidence" value="ECO:0007669"/>
    <property type="project" value="InterPro"/>
</dbReference>
<evidence type="ECO:0000256" key="2">
    <source>
        <dbReference type="ARBA" id="ARBA00022679"/>
    </source>
</evidence>
<evidence type="ECO:0000256" key="5">
    <source>
        <dbReference type="ARBA" id="ARBA00022777"/>
    </source>
</evidence>
<evidence type="ECO:0000256" key="6">
    <source>
        <dbReference type="ARBA" id="ARBA00022840"/>
    </source>
</evidence>
<dbReference type="Gene3D" id="3.40.50.300">
    <property type="entry name" value="P-loop containing nucleotide triphosphate hydrolases"/>
    <property type="match status" value="1"/>
</dbReference>
<dbReference type="AlphaFoldDB" id="A0A1F5WXU0"/>
<comment type="catalytic activity">
    <reaction evidence="7 8">
        <text>dTMP + ATP = dTDP + ADP</text>
        <dbReference type="Rhea" id="RHEA:13517"/>
        <dbReference type="ChEBI" id="CHEBI:30616"/>
        <dbReference type="ChEBI" id="CHEBI:58369"/>
        <dbReference type="ChEBI" id="CHEBI:63528"/>
        <dbReference type="ChEBI" id="CHEBI:456216"/>
        <dbReference type="EC" id="2.7.4.9"/>
    </reaction>
</comment>
<accession>A0A1F5WXU0</accession>
<keyword evidence="5 8" id="KW-0418">Kinase</keyword>
<keyword evidence="4 8" id="KW-0547">Nucleotide-binding</keyword>
<keyword evidence="2 8" id="KW-0808">Transferase</keyword>
<dbReference type="GO" id="GO:0006227">
    <property type="term" value="P:dUDP biosynthetic process"/>
    <property type="evidence" value="ECO:0007669"/>
    <property type="project" value="TreeGrafter"/>
</dbReference>
<dbReference type="PANTHER" id="PTHR10344:SF4">
    <property type="entry name" value="UMP-CMP KINASE 2, MITOCHONDRIAL"/>
    <property type="match status" value="1"/>
</dbReference>
<dbReference type="GO" id="GO:0005524">
    <property type="term" value="F:ATP binding"/>
    <property type="evidence" value="ECO:0007669"/>
    <property type="project" value="UniProtKB-UniRule"/>
</dbReference>
<dbReference type="NCBIfam" id="TIGR00041">
    <property type="entry name" value="DTMP_kinase"/>
    <property type="match status" value="1"/>
</dbReference>
<gene>
    <name evidence="8" type="primary">tmk</name>
    <name evidence="10" type="ORF">A2W48_02465</name>
</gene>
<dbReference type="PANTHER" id="PTHR10344">
    <property type="entry name" value="THYMIDYLATE KINASE"/>
    <property type="match status" value="1"/>
</dbReference>
<comment type="caution">
    <text evidence="8">Lacks conserved residue(s) required for the propagation of feature annotation.</text>
</comment>
<evidence type="ECO:0000256" key="4">
    <source>
        <dbReference type="ARBA" id="ARBA00022741"/>
    </source>
</evidence>
<evidence type="ECO:0000256" key="8">
    <source>
        <dbReference type="HAMAP-Rule" id="MF_00165"/>
    </source>
</evidence>
<evidence type="ECO:0000256" key="7">
    <source>
        <dbReference type="ARBA" id="ARBA00048743"/>
    </source>
</evidence>
<dbReference type="Proteomes" id="UP000178299">
    <property type="component" value="Unassembled WGS sequence"/>
</dbReference>
<dbReference type="Pfam" id="PF02223">
    <property type="entry name" value="Thymidylate_kin"/>
    <property type="match status" value="1"/>
</dbReference>
<protein>
    <recommendedName>
        <fullName evidence="8">Thymidylate kinase</fullName>
        <ecNumber evidence="8">2.7.4.9</ecNumber>
    </recommendedName>
    <alternativeName>
        <fullName evidence="8">dTMP kinase</fullName>
    </alternativeName>
</protein>
<dbReference type="CDD" id="cd01672">
    <property type="entry name" value="TMPK"/>
    <property type="match status" value="1"/>
</dbReference>
<evidence type="ECO:0000259" key="9">
    <source>
        <dbReference type="Pfam" id="PF02223"/>
    </source>
</evidence>
<dbReference type="GO" id="GO:0006235">
    <property type="term" value="P:dTTP biosynthetic process"/>
    <property type="evidence" value="ECO:0007669"/>
    <property type="project" value="UniProtKB-UniRule"/>
</dbReference>
<comment type="caution">
    <text evidence="10">The sequence shown here is derived from an EMBL/GenBank/DDBJ whole genome shotgun (WGS) entry which is preliminary data.</text>
</comment>
<evidence type="ECO:0000313" key="11">
    <source>
        <dbReference type="Proteomes" id="UP000178299"/>
    </source>
</evidence>